<keyword evidence="1" id="KW-0472">Membrane</keyword>
<gene>
    <name evidence="2" type="ORF">DIT97_06890</name>
</gene>
<dbReference type="Pfam" id="PF11139">
    <property type="entry name" value="SfLAP"/>
    <property type="match status" value="1"/>
</dbReference>
<accession>A0A3D3R1S6</accession>
<feature type="transmembrane region" description="Helical" evidence="1">
    <location>
        <begin position="6"/>
        <end position="28"/>
    </location>
</feature>
<dbReference type="EMBL" id="DQAY01000045">
    <property type="protein sequence ID" value="HCO22783.1"/>
    <property type="molecule type" value="Genomic_DNA"/>
</dbReference>
<evidence type="ECO:0000313" key="2">
    <source>
        <dbReference type="EMBL" id="HCO22783.1"/>
    </source>
</evidence>
<feature type="transmembrane region" description="Helical" evidence="1">
    <location>
        <begin position="112"/>
        <end position="133"/>
    </location>
</feature>
<protein>
    <recommendedName>
        <fullName evidence="4">Cytochrome C biogenesis protein transmembrane region</fullName>
    </recommendedName>
</protein>
<evidence type="ECO:0008006" key="4">
    <source>
        <dbReference type="Google" id="ProtNLM"/>
    </source>
</evidence>
<dbReference type="AlphaFoldDB" id="A0A3D3R1S6"/>
<keyword evidence="1" id="KW-1133">Transmembrane helix</keyword>
<dbReference type="InterPro" id="IPR021315">
    <property type="entry name" value="Gap/Sap"/>
</dbReference>
<proteinExistence type="predicted"/>
<feature type="transmembrane region" description="Helical" evidence="1">
    <location>
        <begin position="145"/>
        <end position="172"/>
    </location>
</feature>
<dbReference type="Proteomes" id="UP000263642">
    <property type="component" value="Unassembled WGS sequence"/>
</dbReference>
<evidence type="ECO:0000256" key="1">
    <source>
        <dbReference type="SAM" id="Phobius"/>
    </source>
</evidence>
<reference evidence="2 3" key="1">
    <citation type="journal article" date="2018" name="Nat. Biotechnol.">
        <title>A standardized bacterial taxonomy based on genome phylogeny substantially revises the tree of life.</title>
        <authorList>
            <person name="Parks D.H."/>
            <person name="Chuvochina M."/>
            <person name="Waite D.W."/>
            <person name="Rinke C."/>
            <person name="Skarshewski A."/>
            <person name="Chaumeil P.A."/>
            <person name="Hugenholtz P."/>
        </authorList>
    </citation>
    <scope>NUCLEOTIDE SEQUENCE [LARGE SCALE GENOMIC DNA]</scope>
    <source>
        <strain evidence="2">UBA9375</strain>
    </source>
</reference>
<organism evidence="2 3">
    <name type="scientific">Gimesia maris</name>
    <dbReference type="NCBI Taxonomy" id="122"/>
    <lineage>
        <taxon>Bacteria</taxon>
        <taxon>Pseudomonadati</taxon>
        <taxon>Planctomycetota</taxon>
        <taxon>Planctomycetia</taxon>
        <taxon>Planctomycetales</taxon>
        <taxon>Planctomycetaceae</taxon>
        <taxon>Gimesia</taxon>
    </lineage>
</organism>
<feature type="transmembrane region" description="Helical" evidence="1">
    <location>
        <begin position="193"/>
        <end position="215"/>
    </location>
</feature>
<name>A0A3D3R1S6_9PLAN</name>
<evidence type="ECO:0000313" key="3">
    <source>
        <dbReference type="Proteomes" id="UP000263642"/>
    </source>
</evidence>
<keyword evidence="1" id="KW-0812">Transmembrane</keyword>
<feature type="transmembrane region" description="Helical" evidence="1">
    <location>
        <begin position="35"/>
        <end position="60"/>
    </location>
</feature>
<comment type="caution">
    <text evidence="2">The sequence shown here is derived from an EMBL/GenBank/DDBJ whole genome shotgun (WGS) entry which is preliminary data.</text>
</comment>
<feature type="transmembrane region" description="Helical" evidence="1">
    <location>
        <begin position="72"/>
        <end position="91"/>
    </location>
</feature>
<sequence>MFELWMTLIPILIADVVNPVLFAFLVYAAGTDRPVINCCAVLLGHTLAYYLAGIVIAVGIEQISDHLSHPQLIDYIIGFVLGVILLWVGYLSWKTKSKEQAEENRTLTPLKAIGLGAVVSFMGMPFALPYFAALDQMLKADMTPLTALVVLAVYNVLYALPFALVPVLIATSGQKSQDILRKINSWLVGISNILMPILLTLVGLALIADSMIYFVTGYEMF</sequence>